<evidence type="ECO:0000313" key="1">
    <source>
        <dbReference type="EMBL" id="TNN70515.1"/>
    </source>
</evidence>
<sequence length="63" mass="7178">MSMSDSSHELMETNVPDKHGPVVLQEHHHVTEGQVVAAVREDAELMNRIRERETCSNHSEDIQ</sequence>
<organism evidence="1 2">
    <name type="scientific">Liparis tanakae</name>
    <name type="common">Tanaka's snailfish</name>
    <dbReference type="NCBI Taxonomy" id="230148"/>
    <lineage>
        <taxon>Eukaryota</taxon>
        <taxon>Metazoa</taxon>
        <taxon>Chordata</taxon>
        <taxon>Craniata</taxon>
        <taxon>Vertebrata</taxon>
        <taxon>Euteleostomi</taxon>
        <taxon>Actinopterygii</taxon>
        <taxon>Neopterygii</taxon>
        <taxon>Teleostei</taxon>
        <taxon>Neoteleostei</taxon>
        <taxon>Acanthomorphata</taxon>
        <taxon>Eupercaria</taxon>
        <taxon>Perciformes</taxon>
        <taxon>Cottioidei</taxon>
        <taxon>Cottales</taxon>
        <taxon>Liparidae</taxon>
        <taxon>Liparis</taxon>
    </lineage>
</organism>
<evidence type="ECO:0000313" key="2">
    <source>
        <dbReference type="Proteomes" id="UP000314294"/>
    </source>
</evidence>
<reference evidence="1 2" key="1">
    <citation type="submission" date="2019-03" db="EMBL/GenBank/DDBJ databases">
        <title>First draft genome of Liparis tanakae, snailfish: a comprehensive survey of snailfish specific genes.</title>
        <authorList>
            <person name="Kim W."/>
            <person name="Song I."/>
            <person name="Jeong J.-H."/>
            <person name="Kim D."/>
            <person name="Kim S."/>
            <person name="Ryu S."/>
            <person name="Song J.Y."/>
            <person name="Lee S.K."/>
        </authorList>
    </citation>
    <scope>NUCLEOTIDE SEQUENCE [LARGE SCALE GENOMIC DNA]</scope>
    <source>
        <tissue evidence="1">Muscle</tissue>
    </source>
</reference>
<dbReference type="AlphaFoldDB" id="A0A4Z2HYV4"/>
<name>A0A4Z2HYV4_9TELE</name>
<protein>
    <submittedName>
        <fullName evidence="1">Uncharacterized protein</fullName>
    </submittedName>
</protein>
<accession>A0A4Z2HYV4</accession>
<proteinExistence type="predicted"/>
<comment type="caution">
    <text evidence="1">The sequence shown here is derived from an EMBL/GenBank/DDBJ whole genome shotgun (WGS) entry which is preliminary data.</text>
</comment>
<keyword evidence="2" id="KW-1185">Reference proteome</keyword>
<gene>
    <name evidence="1" type="ORF">EYF80_019250</name>
</gene>
<dbReference type="EMBL" id="SRLO01000162">
    <property type="protein sequence ID" value="TNN70515.1"/>
    <property type="molecule type" value="Genomic_DNA"/>
</dbReference>
<dbReference type="Proteomes" id="UP000314294">
    <property type="component" value="Unassembled WGS sequence"/>
</dbReference>